<keyword evidence="5" id="KW-0798">TonB box</keyword>
<feature type="signal peptide" evidence="8">
    <location>
        <begin position="1"/>
        <end position="17"/>
    </location>
</feature>
<evidence type="ECO:0000256" key="7">
    <source>
        <dbReference type="ARBA" id="ARBA00023237"/>
    </source>
</evidence>
<keyword evidence="3" id="KW-1134">Transmembrane beta strand</keyword>
<dbReference type="AlphaFoldDB" id="A0A7G5IH52"/>
<dbReference type="KEGG" id="sand:H3309_15530"/>
<dbReference type="Gene3D" id="2.40.170.20">
    <property type="entry name" value="TonB-dependent receptor, beta-barrel domain"/>
    <property type="match status" value="1"/>
</dbReference>
<evidence type="ECO:0000313" key="11">
    <source>
        <dbReference type="Proteomes" id="UP000515292"/>
    </source>
</evidence>
<dbReference type="InterPro" id="IPR039426">
    <property type="entry name" value="TonB-dep_rcpt-like"/>
</dbReference>
<dbReference type="GO" id="GO:0015344">
    <property type="term" value="F:siderophore uptake transmembrane transporter activity"/>
    <property type="evidence" value="ECO:0007669"/>
    <property type="project" value="TreeGrafter"/>
</dbReference>
<evidence type="ECO:0000256" key="3">
    <source>
        <dbReference type="ARBA" id="ARBA00022452"/>
    </source>
</evidence>
<accession>A0A7G5IH52</accession>
<keyword evidence="6" id="KW-0472">Membrane</keyword>
<evidence type="ECO:0000256" key="2">
    <source>
        <dbReference type="ARBA" id="ARBA00022448"/>
    </source>
</evidence>
<proteinExistence type="predicted"/>
<dbReference type="GO" id="GO:0009279">
    <property type="term" value="C:cell outer membrane"/>
    <property type="evidence" value="ECO:0007669"/>
    <property type="project" value="UniProtKB-SubCell"/>
</dbReference>
<gene>
    <name evidence="10" type="ORF">H3309_15530</name>
</gene>
<keyword evidence="4" id="KW-0812">Transmembrane</keyword>
<feature type="domain" description="TonB-dependent receptor-like beta-barrel" evidence="9">
    <location>
        <begin position="190"/>
        <end position="605"/>
    </location>
</feature>
<dbReference type="Proteomes" id="UP000515292">
    <property type="component" value="Chromosome"/>
</dbReference>
<feature type="chain" id="PRO_5028828314" evidence="8">
    <location>
        <begin position="18"/>
        <end position="635"/>
    </location>
</feature>
<dbReference type="SUPFAM" id="SSF56935">
    <property type="entry name" value="Porins"/>
    <property type="match status" value="1"/>
</dbReference>
<protein>
    <submittedName>
        <fullName evidence="10">TonB-dependent receptor</fullName>
    </submittedName>
</protein>
<evidence type="ECO:0000313" key="10">
    <source>
        <dbReference type="EMBL" id="QMW22694.1"/>
    </source>
</evidence>
<keyword evidence="10" id="KW-0675">Receptor</keyword>
<dbReference type="PANTHER" id="PTHR32552:SF82">
    <property type="entry name" value="FCUA PROTEIN"/>
    <property type="match status" value="1"/>
</dbReference>
<dbReference type="EMBL" id="CP059851">
    <property type="protein sequence ID" value="QMW22694.1"/>
    <property type="molecule type" value="Genomic_DNA"/>
</dbReference>
<keyword evidence="8" id="KW-0732">Signal</keyword>
<evidence type="ECO:0000256" key="4">
    <source>
        <dbReference type="ARBA" id="ARBA00022692"/>
    </source>
</evidence>
<reference evidence="10 11" key="1">
    <citation type="submission" date="2020-07" db="EMBL/GenBank/DDBJ databases">
        <title>Complete genome sequence for Sandaracinobacter sp. M6.</title>
        <authorList>
            <person name="Tang Y."/>
            <person name="Liu Q."/>
            <person name="Guo Z."/>
            <person name="Lei P."/>
            <person name="Huang B."/>
        </authorList>
    </citation>
    <scope>NUCLEOTIDE SEQUENCE [LARGE SCALE GENOMIC DNA]</scope>
    <source>
        <strain evidence="10 11">M6</strain>
    </source>
</reference>
<name>A0A7G5IH52_9SPHN</name>
<evidence type="ECO:0000256" key="8">
    <source>
        <dbReference type="SAM" id="SignalP"/>
    </source>
</evidence>
<evidence type="ECO:0000256" key="6">
    <source>
        <dbReference type="ARBA" id="ARBA00023136"/>
    </source>
</evidence>
<keyword evidence="11" id="KW-1185">Reference proteome</keyword>
<dbReference type="Pfam" id="PF00593">
    <property type="entry name" value="TonB_dep_Rec_b-barrel"/>
    <property type="match status" value="1"/>
</dbReference>
<sequence>MRAAVILALLLAAPATAQRAEDNIVTAATDAFGASIGRESIGLYDEGNVRGFSPETAGNIRIEGLYFDRRAFMTGRVRQGSTIHVGLTALDFLFPAPTGIADVSLYRAGAKPLLTLTTGVEPVYAPYAEAELQLPLADTLGATIGTGLYHDHYPNGGRGLFFSNAVTLRWNPAPGVEITPFWSQSDASSQTFGPLYAPAGDFLPQPVDRARYFGPRWAVASFLNSNYGLLAKADLGNDFRLESGLFRSIVSNRRTFGDLITGITPDGRGRQLIFADPPTRNASLSGEARLSKSFLTGAIAHRLHLSLRGRGVEQSFGGNDTLDLGPVTINTPSGAPAPAGFRFGTPTQDRVRQGTVGLAWEARWAGVGQLALGLQRSDYRKTVRLPGTAPVITRASPWLWNASLALTPTPRLTLYAGATRGLEENGIAPADAANRNAALPALETRQVDAGLRLALTKDLTLLAGLFSITKPYFARDPANLFTRQGDVRHRGAELSLSGSLAPGLTLVTGALFLDSSVSGPAVAGGAIGRRPVGRARFQGQLNLDWRPAPDHPWSFDAGLFHNSSTMATLNNRVSVPAVTTLDAGVRYRAKLGTRPVTLRVQALNLTNRFAWEVIDDGLYDVNTPRTVQFSITADI</sequence>
<evidence type="ECO:0000256" key="5">
    <source>
        <dbReference type="ARBA" id="ARBA00023077"/>
    </source>
</evidence>
<dbReference type="PANTHER" id="PTHR32552">
    <property type="entry name" value="FERRICHROME IRON RECEPTOR-RELATED"/>
    <property type="match status" value="1"/>
</dbReference>
<dbReference type="InterPro" id="IPR036942">
    <property type="entry name" value="Beta-barrel_TonB_sf"/>
</dbReference>
<comment type="subcellular location">
    <subcellularLocation>
        <location evidence="1">Cell outer membrane</location>
        <topology evidence="1">Multi-pass membrane protein</topology>
    </subcellularLocation>
</comment>
<dbReference type="InterPro" id="IPR000531">
    <property type="entry name" value="Beta-barrel_TonB"/>
</dbReference>
<evidence type="ECO:0000259" key="9">
    <source>
        <dbReference type="Pfam" id="PF00593"/>
    </source>
</evidence>
<keyword evidence="2" id="KW-0813">Transport</keyword>
<evidence type="ECO:0000256" key="1">
    <source>
        <dbReference type="ARBA" id="ARBA00004571"/>
    </source>
</evidence>
<dbReference type="RefSeq" id="WP_182295826.1">
    <property type="nucleotide sequence ID" value="NZ_CP059851.1"/>
</dbReference>
<organism evidence="10 11">
    <name type="scientific">Sandaracinobacteroides saxicola</name>
    <dbReference type="NCBI Taxonomy" id="2759707"/>
    <lineage>
        <taxon>Bacteria</taxon>
        <taxon>Pseudomonadati</taxon>
        <taxon>Pseudomonadota</taxon>
        <taxon>Alphaproteobacteria</taxon>
        <taxon>Sphingomonadales</taxon>
        <taxon>Sphingosinicellaceae</taxon>
        <taxon>Sandaracinobacteroides</taxon>
    </lineage>
</organism>
<keyword evidence="7" id="KW-0998">Cell outer membrane</keyword>